<feature type="region of interest" description="Disordered" evidence="1">
    <location>
        <begin position="56"/>
        <end position="110"/>
    </location>
</feature>
<accession>A0A917YC29</accession>
<keyword evidence="2" id="KW-0472">Membrane</keyword>
<dbReference type="AlphaFoldDB" id="A0A917YC29"/>
<comment type="caution">
    <text evidence="3">The sequence shown here is derived from an EMBL/GenBank/DDBJ whole genome shotgun (WGS) entry which is preliminary data.</text>
</comment>
<dbReference type="Proteomes" id="UP000600365">
    <property type="component" value="Unassembled WGS sequence"/>
</dbReference>
<evidence type="ECO:0000313" key="4">
    <source>
        <dbReference type="Proteomes" id="UP000600365"/>
    </source>
</evidence>
<proteinExistence type="predicted"/>
<feature type="transmembrane region" description="Helical" evidence="2">
    <location>
        <begin position="12"/>
        <end position="31"/>
    </location>
</feature>
<sequence length="110" mass="11529">MITGGEGEVNVLVTRVVALLAAVLCVAGFIAWGTPAVVGLVLVGVAVLTCEVAAASKPRPLKRSRSERPGGEPGRRSPVLIGHQRDSDVVHDERREGEGVEDLVEAEPAR</sequence>
<evidence type="ECO:0000256" key="2">
    <source>
        <dbReference type="SAM" id="Phobius"/>
    </source>
</evidence>
<dbReference type="EMBL" id="BMMM01000015">
    <property type="protein sequence ID" value="GGN81912.1"/>
    <property type="molecule type" value="Genomic_DNA"/>
</dbReference>
<keyword evidence="4" id="KW-1185">Reference proteome</keyword>
<reference evidence="3 4" key="1">
    <citation type="journal article" date="2014" name="Int. J. Syst. Evol. Microbiol.">
        <title>Complete genome sequence of Corynebacterium casei LMG S-19264T (=DSM 44701T), isolated from a smear-ripened cheese.</title>
        <authorList>
            <consortium name="US DOE Joint Genome Institute (JGI-PGF)"/>
            <person name="Walter F."/>
            <person name="Albersmeier A."/>
            <person name="Kalinowski J."/>
            <person name="Ruckert C."/>
        </authorList>
    </citation>
    <scope>NUCLEOTIDE SEQUENCE [LARGE SCALE GENOMIC DNA]</scope>
    <source>
        <strain evidence="3 4">CGMCC 4.7111</strain>
    </source>
</reference>
<name>A0A917YC29_9ACTN</name>
<feature type="compositionally biased region" description="Acidic residues" evidence="1">
    <location>
        <begin position="99"/>
        <end position="110"/>
    </location>
</feature>
<feature type="transmembrane region" description="Helical" evidence="2">
    <location>
        <begin position="37"/>
        <end position="55"/>
    </location>
</feature>
<protein>
    <submittedName>
        <fullName evidence="3">Uncharacterized protein</fullName>
    </submittedName>
</protein>
<feature type="compositionally biased region" description="Basic and acidic residues" evidence="1">
    <location>
        <begin position="83"/>
        <end position="98"/>
    </location>
</feature>
<organism evidence="3 4">
    <name type="scientific">Streptomyces albiflavescens</name>
    <dbReference type="NCBI Taxonomy" id="1623582"/>
    <lineage>
        <taxon>Bacteria</taxon>
        <taxon>Bacillati</taxon>
        <taxon>Actinomycetota</taxon>
        <taxon>Actinomycetes</taxon>
        <taxon>Kitasatosporales</taxon>
        <taxon>Streptomycetaceae</taxon>
        <taxon>Streptomyces</taxon>
    </lineage>
</organism>
<evidence type="ECO:0000256" key="1">
    <source>
        <dbReference type="SAM" id="MobiDB-lite"/>
    </source>
</evidence>
<keyword evidence="2" id="KW-1133">Transmembrane helix</keyword>
<keyword evidence="2" id="KW-0812">Transmembrane</keyword>
<feature type="compositionally biased region" description="Basic and acidic residues" evidence="1">
    <location>
        <begin position="64"/>
        <end position="75"/>
    </location>
</feature>
<gene>
    <name evidence="3" type="ORF">GCM10011579_069020</name>
</gene>
<evidence type="ECO:0000313" key="3">
    <source>
        <dbReference type="EMBL" id="GGN81912.1"/>
    </source>
</evidence>